<organism evidence="1 2">
    <name type="scientific">Astrephomene gubernaculifera</name>
    <dbReference type="NCBI Taxonomy" id="47775"/>
    <lineage>
        <taxon>Eukaryota</taxon>
        <taxon>Viridiplantae</taxon>
        <taxon>Chlorophyta</taxon>
        <taxon>core chlorophytes</taxon>
        <taxon>Chlorophyceae</taxon>
        <taxon>CS clade</taxon>
        <taxon>Chlamydomonadales</taxon>
        <taxon>Astrephomenaceae</taxon>
        <taxon>Astrephomene</taxon>
    </lineage>
</organism>
<dbReference type="Proteomes" id="UP001054857">
    <property type="component" value="Unassembled WGS sequence"/>
</dbReference>
<sequence>MASVSSSISKKYGPDLLALAKQIGVDPRDTRLMLLVEDMSRHESMPSRWVAKYEPAQKRWAYTHTPTGEVTYLHPCIDYYRGALFMDTGGYRQLLKNMEARPPTDDEISRMNQYYGIHEDEDMYIQEVGQLACATPLPEGWVEFEDKATGNIMYRDNRTAVELDEHPLDSYFRELRDRRRRELA</sequence>
<dbReference type="EMBL" id="BMAR01000004">
    <property type="protein sequence ID" value="GFR42771.1"/>
    <property type="molecule type" value="Genomic_DNA"/>
</dbReference>
<evidence type="ECO:0000313" key="1">
    <source>
        <dbReference type="EMBL" id="GFR42771.1"/>
    </source>
</evidence>
<gene>
    <name evidence="1" type="ORF">Agub_g3732</name>
</gene>
<protein>
    <submittedName>
        <fullName evidence="1">Uncharacterized protein</fullName>
    </submittedName>
</protein>
<proteinExistence type="predicted"/>
<keyword evidence="2" id="KW-1185">Reference proteome</keyword>
<comment type="caution">
    <text evidence="1">The sequence shown here is derived from an EMBL/GenBank/DDBJ whole genome shotgun (WGS) entry which is preliminary data.</text>
</comment>
<feature type="non-terminal residue" evidence="1">
    <location>
        <position position="1"/>
    </location>
</feature>
<accession>A0AAD3HJE3</accession>
<name>A0AAD3HJE3_9CHLO</name>
<evidence type="ECO:0000313" key="2">
    <source>
        <dbReference type="Proteomes" id="UP001054857"/>
    </source>
</evidence>
<dbReference type="AlphaFoldDB" id="A0AAD3HJE3"/>
<reference evidence="1 2" key="1">
    <citation type="journal article" date="2021" name="Sci. Rep.">
        <title>Genome sequencing of the multicellular alga Astrephomene provides insights into convergent evolution of germ-soma differentiation.</title>
        <authorList>
            <person name="Yamashita S."/>
            <person name="Yamamoto K."/>
            <person name="Matsuzaki R."/>
            <person name="Suzuki S."/>
            <person name="Yamaguchi H."/>
            <person name="Hirooka S."/>
            <person name="Minakuchi Y."/>
            <person name="Miyagishima S."/>
            <person name="Kawachi M."/>
            <person name="Toyoda A."/>
            <person name="Nozaki H."/>
        </authorList>
    </citation>
    <scope>NUCLEOTIDE SEQUENCE [LARGE SCALE GENOMIC DNA]</scope>
    <source>
        <strain evidence="1 2">NIES-4017</strain>
    </source>
</reference>